<dbReference type="Proteomes" id="UP000767854">
    <property type="component" value="Unassembled WGS sequence"/>
</dbReference>
<keyword evidence="2" id="KW-0645">Protease</keyword>
<accession>A0ABS2MS26</accession>
<keyword evidence="3" id="KW-1185">Reference proteome</keyword>
<evidence type="ECO:0000313" key="3">
    <source>
        <dbReference type="Proteomes" id="UP000767854"/>
    </source>
</evidence>
<protein>
    <submittedName>
        <fullName evidence="2">Membrane protein implicated in regulation of membrane protease activity</fullName>
    </submittedName>
</protein>
<evidence type="ECO:0000256" key="1">
    <source>
        <dbReference type="SAM" id="Phobius"/>
    </source>
</evidence>
<organism evidence="2 3">
    <name type="scientific">Fusibacter tunisiensis</name>
    <dbReference type="NCBI Taxonomy" id="1008308"/>
    <lineage>
        <taxon>Bacteria</taxon>
        <taxon>Bacillati</taxon>
        <taxon>Bacillota</taxon>
        <taxon>Clostridia</taxon>
        <taxon>Eubacteriales</taxon>
        <taxon>Eubacteriales Family XII. Incertae Sedis</taxon>
        <taxon>Fusibacter</taxon>
    </lineage>
</organism>
<name>A0ABS2MS26_9FIRM</name>
<keyword evidence="1" id="KW-0812">Transmembrane</keyword>
<dbReference type="EMBL" id="JAFBDT010000014">
    <property type="protein sequence ID" value="MBM7562223.1"/>
    <property type="molecule type" value="Genomic_DNA"/>
</dbReference>
<dbReference type="GO" id="GO:0008233">
    <property type="term" value="F:peptidase activity"/>
    <property type="evidence" value="ECO:0007669"/>
    <property type="project" value="UniProtKB-KW"/>
</dbReference>
<dbReference type="GO" id="GO:0006508">
    <property type="term" value="P:proteolysis"/>
    <property type="evidence" value="ECO:0007669"/>
    <property type="project" value="UniProtKB-KW"/>
</dbReference>
<feature type="transmembrane region" description="Helical" evidence="1">
    <location>
        <begin position="36"/>
        <end position="56"/>
    </location>
</feature>
<keyword evidence="1" id="KW-0472">Membrane</keyword>
<evidence type="ECO:0000313" key="2">
    <source>
        <dbReference type="EMBL" id="MBM7562223.1"/>
    </source>
</evidence>
<comment type="caution">
    <text evidence="2">The sequence shown here is derived from an EMBL/GenBank/DDBJ whole genome shotgun (WGS) entry which is preliminary data.</text>
</comment>
<feature type="transmembrane region" description="Helical" evidence="1">
    <location>
        <begin position="12"/>
        <end position="30"/>
    </location>
</feature>
<proteinExistence type="predicted"/>
<dbReference type="RefSeq" id="WP_204664427.1">
    <property type="nucleotide sequence ID" value="NZ_JAFBDT010000014.1"/>
</dbReference>
<sequence>MGNFQLTPKGVLFIMGLLILCGVSTGILTLAFKTLWLAGLSLVLSCLALVAIVHVYRRFQA</sequence>
<gene>
    <name evidence="2" type="ORF">JOC49_001766</name>
</gene>
<reference evidence="2 3" key="1">
    <citation type="submission" date="2021-01" db="EMBL/GenBank/DDBJ databases">
        <title>Genomic Encyclopedia of Type Strains, Phase IV (KMG-IV): sequencing the most valuable type-strain genomes for metagenomic binning, comparative biology and taxonomic classification.</title>
        <authorList>
            <person name="Goeker M."/>
        </authorList>
    </citation>
    <scope>NUCLEOTIDE SEQUENCE [LARGE SCALE GENOMIC DNA]</scope>
    <source>
        <strain evidence="2 3">DSM 24436</strain>
    </source>
</reference>
<keyword evidence="2" id="KW-0378">Hydrolase</keyword>
<keyword evidence="1" id="KW-1133">Transmembrane helix</keyword>